<organism evidence="1">
    <name type="scientific">hydrothermal vent metagenome</name>
    <dbReference type="NCBI Taxonomy" id="652676"/>
    <lineage>
        <taxon>unclassified sequences</taxon>
        <taxon>metagenomes</taxon>
        <taxon>ecological metagenomes</taxon>
    </lineage>
</organism>
<name>A0A3B0ZDA5_9ZZZZ</name>
<reference evidence="1" key="1">
    <citation type="submission" date="2018-06" db="EMBL/GenBank/DDBJ databases">
        <authorList>
            <person name="Zhirakovskaya E."/>
        </authorList>
    </citation>
    <scope>NUCLEOTIDE SEQUENCE</scope>
</reference>
<dbReference type="AlphaFoldDB" id="A0A3B0ZDA5"/>
<evidence type="ECO:0008006" key="2">
    <source>
        <dbReference type="Google" id="ProtNLM"/>
    </source>
</evidence>
<proteinExistence type="predicted"/>
<protein>
    <recommendedName>
        <fullName evidence="2">Lipocalin-like domain-containing protein</fullName>
    </recommendedName>
</protein>
<evidence type="ECO:0000313" key="1">
    <source>
        <dbReference type="EMBL" id="VAW89541.1"/>
    </source>
</evidence>
<dbReference type="EMBL" id="UOFP01000278">
    <property type="protein sequence ID" value="VAW89541.1"/>
    <property type="molecule type" value="Genomic_DNA"/>
</dbReference>
<dbReference type="PROSITE" id="PS51257">
    <property type="entry name" value="PROKAR_LIPOPROTEIN"/>
    <property type="match status" value="1"/>
</dbReference>
<gene>
    <name evidence="1" type="ORF">MNBD_GAMMA18-484</name>
</gene>
<sequence>MKLFAALLTTLLITGCGGDGDGDGDGTVTELEGAWIETCHGLTTGYEIESATFAGNTFTISQKKYSDSACTVVNGTNSATGTFTIENSITASSGLSAKEIDVTILVINGSDASITFYDIFRIDGDKLYFGDAGEYDENEDDWEYSGITEEKRPIDLDFSWYYTKE</sequence>
<accession>A0A3B0ZDA5</accession>